<evidence type="ECO:0000256" key="2">
    <source>
        <dbReference type="ARBA" id="ARBA00004651"/>
    </source>
</evidence>
<dbReference type="InterPro" id="IPR008915">
    <property type="entry name" value="Peptidase_M50"/>
</dbReference>
<gene>
    <name evidence="15" type="ORF">GCM10008939_26830</name>
</gene>
<keyword evidence="8" id="KW-0378">Hydrolase</keyword>
<dbReference type="GO" id="GO:0046872">
    <property type="term" value="F:metal ion binding"/>
    <property type="evidence" value="ECO:0007669"/>
    <property type="project" value="UniProtKB-KW"/>
</dbReference>
<name>A0A917PJ69_9DEIO</name>
<dbReference type="GO" id="GO:0005886">
    <property type="term" value="C:plasma membrane"/>
    <property type="evidence" value="ECO:0007669"/>
    <property type="project" value="UniProtKB-SubCell"/>
</dbReference>
<evidence type="ECO:0000256" key="13">
    <source>
        <dbReference type="SAM" id="Phobius"/>
    </source>
</evidence>
<dbReference type="PANTHER" id="PTHR35864:SF1">
    <property type="entry name" value="ZINC METALLOPROTEASE YWHC-RELATED"/>
    <property type="match status" value="1"/>
</dbReference>
<dbReference type="GO" id="GO:0008237">
    <property type="term" value="F:metallopeptidase activity"/>
    <property type="evidence" value="ECO:0007669"/>
    <property type="project" value="UniProtKB-KW"/>
</dbReference>
<accession>A0A917PJ69</accession>
<evidence type="ECO:0000256" key="6">
    <source>
        <dbReference type="ARBA" id="ARBA00022692"/>
    </source>
</evidence>
<keyword evidence="4" id="KW-1003">Cell membrane</keyword>
<keyword evidence="5 15" id="KW-0645">Protease</keyword>
<evidence type="ECO:0000256" key="8">
    <source>
        <dbReference type="ARBA" id="ARBA00022801"/>
    </source>
</evidence>
<feature type="domain" description="Peptidase M50" evidence="14">
    <location>
        <begin position="17"/>
        <end position="112"/>
    </location>
</feature>
<evidence type="ECO:0000256" key="9">
    <source>
        <dbReference type="ARBA" id="ARBA00022833"/>
    </source>
</evidence>
<feature type="transmembrane region" description="Helical" evidence="13">
    <location>
        <begin position="55"/>
        <end position="77"/>
    </location>
</feature>
<evidence type="ECO:0000313" key="16">
    <source>
        <dbReference type="Proteomes" id="UP000635726"/>
    </source>
</evidence>
<keyword evidence="7" id="KW-0479">Metal-binding</keyword>
<comment type="cofactor">
    <cofactor evidence="1">
        <name>Zn(2+)</name>
        <dbReference type="ChEBI" id="CHEBI:29105"/>
    </cofactor>
</comment>
<feature type="transmembrane region" description="Helical" evidence="13">
    <location>
        <begin position="12"/>
        <end position="34"/>
    </location>
</feature>
<keyword evidence="16" id="KW-1185">Reference proteome</keyword>
<dbReference type="InterPro" id="IPR044537">
    <property type="entry name" value="Rip2-like"/>
</dbReference>
<evidence type="ECO:0000256" key="11">
    <source>
        <dbReference type="ARBA" id="ARBA00023049"/>
    </source>
</evidence>
<keyword evidence="10 13" id="KW-1133">Transmembrane helix</keyword>
<evidence type="ECO:0000256" key="12">
    <source>
        <dbReference type="ARBA" id="ARBA00023136"/>
    </source>
</evidence>
<feature type="transmembrane region" description="Helical" evidence="13">
    <location>
        <begin position="89"/>
        <end position="111"/>
    </location>
</feature>
<dbReference type="RefSeq" id="WP_188963793.1">
    <property type="nucleotide sequence ID" value="NZ_BMOE01000009.1"/>
</dbReference>
<evidence type="ECO:0000256" key="10">
    <source>
        <dbReference type="ARBA" id="ARBA00022989"/>
    </source>
</evidence>
<dbReference type="PANTHER" id="PTHR35864">
    <property type="entry name" value="ZINC METALLOPROTEASE MJ0611-RELATED"/>
    <property type="match status" value="1"/>
</dbReference>
<evidence type="ECO:0000313" key="15">
    <source>
        <dbReference type="EMBL" id="GGJ81442.1"/>
    </source>
</evidence>
<dbReference type="EMBL" id="BMOE01000009">
    <property type="protein sequence ID" value="GGJ81442.1"/>
    <property type="molecule type" value="Genomic_DNA"/>
</dbReference>
<sequence length="205" mass="21939">MGLLSLLTTNPVAFVIVAVALVLSLTVHEFAHAWTADRLGDSTPRRAGRVTLNPLAHLDPFGAILLLVAGFGFARPVPINPNNLGRWGGLWVAAAGPISNILIAVVATVLLKVVPRSELGDTVLFYVLSINIVLAVFNLIPLPLLDGSRIVAALFPRTLGRALMEFEMQPYSFILVMVVIYLGRPVISGIIGGVQTWVLGLIGLY</sequence>
<organism evidence="15 16">
    <name type="scientific">Deinococcus aquiradiocola</name>
    <dbReference type="NCBI Taxonomy" id="393059"/>
    <lineage>
        <taxon>Bacteria</taxon>
        <taxon>Thermotogati</taxon>
        <taxon>Deinococcota</taxon>
        <taxon>Deinococci</taxon>
        <taxon>Deinococcales</taxon>
        <taxon>Deinococcaceae</taxon>
        <taxon>Deinococcus</taxon>
    </lineage>
</organism>
<evidence type="ECO:0000256" key="5">
    <source>
        <dbReference type="ARBA" id="ARBA00022670"/>
    </source>
</evidence>
<reference evidence="15" key="2">
    <citation type="submission" date="2020-09" db="EMBL/GenBank/DDBJ databases">
        <authorList>
            <person name="Sun Q."/>
            <person name="Ohkuma M."/>
        </authorList>
    </citation>
    <scope>NUCLEOTIDE SEQUENCE</scope>
    <source>
        <strain evidence="15">JCM 14371</strain>
    </source>
</reference>
<comment type="subcellular location">
    <subcellularLocation>
        <location evidence="2">Cell membrane</location>
        <topology evidence="2">Multi-pass membrane protein</topology>
    </subcellularLocation>
</comment>
<comment type="similarity">
    <text evidence="3">Belongs to the peptidase M50B family.</text>
</comment>
<keyword evidence="11" id="KW-0482">Metalloprotease</keyword>
<dbReference type="GO" id="GO:0006508">
    <property type="term" value="P:proteolysis"/>
    <property type="evidence" value="ECO:0007669"/>
    <property type="project" value="UniProtKB-KW"/>
</dbReference>
<evidence type="ECO:0000259" key="14">
    <source>
        <dbReference type="Pfam" id="PF02163"/>
    </source>
</evidence>
<dbReference type="Pfam" id="PF02163">
    <property type="entry name" value="Peptidase_M50"/>
    <property type="match status" value="2"/>
</dbReference>
<feature type="transmembrane region" description="Helical" evidence="13">
    <location>
        <begin position="123"/>
        <end position="145"/>
    </location>
</feature>
<dbReference type="Proteomes" id="UP000635726">
    <property type="component" value="Unassembled WGS sequence"/>
</dbReference>
<keyword evidence="12 13" id="KW-0472">Membrane</keyword>
<keyword evidence="6 13" id="KW-0812">Transmembrane</keyword>
<dbReference type="InterPro" id="IPR052348">
    <property type="entry name" value="Metallopeptidase_M50B"/>
</dbReference>
<evidence type="ECO:0000256" key="7">
    <source>
        <dbReference type="ARBA" id="ARBA00022723"/>
    </source>
</evidence>
<evidence type="ECO:0000256" key="3">
    <source>
        <dbReference type="ARBA" id="ARBA00007931"/>
    </source>
</evidence>
<reference evidence="15" key="1">
    <citation type="journal article" date="2014" name="Int. J. Syst. Evol. Microbiol.">
        <title>Complete genome sequence of Corynebacterium casei LMG S-19264T (=DSM 44701T), isolated from a smear-ripened cheese.</title>
        <authorList>
            <consortium name="US DOE Joint Genome Institute (JGI-PGF)"/>
            <person name="Walter F."/>
            <person name="Albersmeier A."/>
            <person name="Kalinowski J."/>
            <person name="Ruckert C."/>
        </authorList>
    </citation>
    <scope>NUCLEOTIDE SEQUENCE</scope>
    <source>
        <strain evidence="15">JCM 14371</strain>
    </source>
</reference>
<evidence type="ECO:0000256" key="4">
    <source>
        <dbReference type="ARBA" id="ARBA00022475"/>
    </source>
</evidence>
<proteinExistence type="inferred from homology"/>
<dbReference type="AlphaFoldDB" id="A0A917PJ69"/>
<evidence type="ECO:0000256" key="1">
    <source>
        <dbReference type="ARBA" id="ARBA00001947"/>
    </source>
</evidence>
<dbReference type="CDD" id="cd06158">
    <property type="entry name" value="S2P-M50_like_1"/>
    <property type="match status" value="1"/>
</dbReference>
<keyword evidence="9" id="KW-0862">Zinc</keyword>
<feature type="transmembrane region" description="Helical" evidence="13">
    <location>
        <begin position="171"/>
        <end position="204"/>
    </location>
</feature>
<comment type="caution">
    <text evidence="15">The sequence shown here is derived from an EMBL/GenBank/DDBJ whole genome shotgun (WGS) entry which is preliminary data.</text>
</comment>
<feature type="domain" description="Peptidase M50" evidence="14">
    <location>
        <begin position="122"/>
        <end position="170"/>
    </location>
</feature>
<protein>
    <submittedName>
        <fullName evidence="15">Site-2 protease family protein</fullName>
    </submittedName>
</protein>